<keyword evidence="4 7" id="KW-1133">Transmembrane helix</keyword>
<dbReference type="OrthoDB" id="1704689at2759"/>
<evidence type="ECO:0000256" key="6">
    <source>
        <dbReference type="SAM" id="MobiDB-lite"/>
    </source>
</evidence>
<organism evidence="8 9">
    <name type="scientific">Thecamonas trahens ATCC 50062</name>
    <dbReference type="NCBI Taxonomy" id="461836"/>
    <lineage>
        <taxon>Eukaryota</taxon>
        <taxon>Apusozoa</taxon>
        <taxon>Apusomonadida</taxon>
        <taxon>Apusomonadidae</taxon>
        <taxon>Thecamonas</taxon>
    </lineage>
</organism>
<dbReference type="EMBL" id="GL349439">
    <property type="protein sequence ID" value="KNC55610.1"/>
    <property type="molecule type" value="Genomic_DNA"/>
</dbReference>
<evidence type="ECO:0000256" key="7">
    <source>
        <dbReference type="SAM" id="Phobius"/>
    </source>
</evidence>
<keyword evidence="5 7" id="KW-0472">Membrane</keyword>
<protein>
    <submittedName>
        <fullName evidence="8">Cytochrome c oxidase assembly protein COX11</fullName>
    </submittedName>
</protein>
<dbReference type="Proteomes" id="UP000054408">
    <property type="component" value="Unassembled WGS sequence"/>
</dbReference>
<evidence type="ECO:0000256" key="5">
    <source>
        <dbReference type="ARBA" id="ARBA00023136"/>
    </source>
</evidence>
<evidence type="ECO:0000313" key="8">
    <source>
        <dbReference type="EMBL" id="KNC55610.1"/>
    </source>
</evidence>
<evidence type="ECO:0000256" key="3">
    <source>
        <dbReference type="ARBA" id="ARBA00022692"/>
    </source>
</evidence>
<comment type="subcellular location">
    <subcellularLocation>
        <location evidence="2">Mitochondrion inner membrane</location>
        <topology evidence="2">Single-pass membrane protein</topology>
        <orientation evidence="2">Intermembrane side</orientation>
    </subcellularLocation>
</comment>
<gene>
    <name evidence="8" type="ORF">AMSG_01879</name>
</gene>
<reference evidence="8 9" key="1">
    <citation type="submission" date="2010-05" db="EMBL/GenBank/DDBJ databases">
        <title>The Genome Sequence of Thecamonas trahens ATCC 50062.</title>
        <authorList>
            <consortium name="The Broad Institute Genome Sequencing Platform"/>
            <person name="Russ C."/>
            <person name="Cuomo C."/>
            <person name="Shea T."/>
            <person name="Young S.K."/>
            <person name="Zeng Q."/>
            <person name="Koehrsen M."/>
            <person name="Haas B."/>
            <person name="Borodovsky M."/>
            <person name="Guigo R."/>
            <person name="Alvarado L."/>
            <person name="Berlin A."/>
            <person name="Bochicchio J."/>
            <person name="Borenstein D."/>
            <person name="Chapman S."/>
            <person name="Chen Z."/>
            <person name="Freedman E."/>
            <person name="Gellesch M."/>
            <person name="Goldberg J."/>
            <person name="Griggs A."/>
            <person name="Gujja S."/>
            <person name="Heilman E."/>
            <person name="Heiman D."/>
            <person name="Hepburn T."/>
            <person name="Howarth C."/>
            <person name="Jen D."/>
            <person name="Larson L."/>
            <person name="Mehta T."/>
            <person name="Park D."/>
            <person name="Pearson M."/>
            <person name="Roberts A."/>
            <person name="Saif S."/>
            <person name="Shenoy N."/>
            <person name="Sisk P."/>
            <person name="Stolte C."/>
            <person name="Sykes S."/>
            <person name="Thomson T."/>
            <person name="Walk T."/>
            <person name="White J."/>
            <person name="Yandava C."/>
            <person name="Burger G."/>
            <person name="Gray M.W."/>
            <person name="Holland P.W.H."/>
            <person name="King N."/>
            <person name="Lang F.B.F."/>
            <person name="Roger A.J."/>
            <person name="Ruiz-Trillo I."/>
            <person name="Lander E."/>
            <person name="Nusbaum C."/>
        </authorList>
    </citation>
    <scope>NUCLEOTIDE SEQUENCE [LARGE SCALE GENOMIC DNA]</scope>
    <source>
        <strain evidence="8 9">ATCC 50062</strain>
    </source>
</reference>
<dbReference type="AlphaFoldDB" id="A0A0L0DTN7"/>
<evidence type="ECO:0000256" key="1">
    <source>
        <dbReference type="ARBA" id="ARBA00004007"/>
    </source>
</evidence>
<dbReference type="HAMAP" id="MF_00155">
    <property type="entry name" value="CtaG"/>
    <property type="match status" value="1"/>
</dbReference>
<feature type="region of interest" description="Disordered" evidence="6">
    <location>
        <begin position="80"/>
        <end position="124"/>
    </location>
</feature>
<dbReference type="STRING" id="461836.A0A0L0DTN7"/>
<sequence>MLSRMASASRLARQGVALASVAARVSGACGAADASWLARTLAGSACVLGGAGRVMAASAAQQQPAHLLARLSAGLGSRAGGARSAMGSGSGGSGGRRAMSTTTSPGAGGAPPRRGPQGGRRTSAANSNTLAWLGVVLVGTFGLSYAAVPLYRMFCQVTGYGGTTKQAEAVDYSKLTPVDDRKLRIQFAAETAAGMPWKFVPTQREIRIVPGQTVLACFTATNNTDEPMIGIATYNVTPQKTGKYFHKVQCFCFEEQRLNPREEVDMPVFFYVDPSIVDDPRMDDVNLITLSYTFFKSRDPFDEDDDDDDDE</sequence>
<dbReference type="InterPro" id="IPR007533">
    <property type="entry name" value="Cyt_c_oxidase_assmbl_CtaG"/>
</dbReference>
<dbReference type="FunFam" id="2.60.370.10:FF:000001">
    <property type="entry name" value="COX11 cytochrome c oxidase assembly homolog"/>
    <property type="match status" value="1"/>
</dbReference>
<dbReference type="GO" id="GO:0005507">
    <property type="term" value="F:copper ion binding"/>
    <property type="evidence" value="ECO:0007669"/>
    <property type="project" value="InterPro"/>
</dbReference>
<dbReference type="Gene3D" id="2.60.370.10">
    <property type="entry name" value="Ctag/Cox11"/>
    <property type="match status" value="1"/>
</dbReference>
<dbReference type="Pfam" id="PF04442">
    <property type="entry name" value="CtaG_Cox11"/>
    <property type="match status" value="1"/>
</dbReference>
<comment type="function">
    <text evidence="1">Exerts its effect at some terminal stage of cytochrome c oxidase synthesis, probably by being involved in the insertion of the copper B into subunit I.</text>
</comment>
<keyword evidence="9" id="KW-1185">Reference proteome</keyword>
<dbReference type="eggNOG" id="KOG2540">
    <property type="taxonomic scope" value="Eukaryota"/>
</dbReference>
<feature type="compositionally biased region" description="Low complexity" evidence="6">
    <location>
        <begin position="96"/>
        <end position="105"/>
    </location>
</feature>
<proteinExistence type="inferred from homology"/>
<dbReference type="GO" id="GO:0005743">
    <property type="term" value="C:mitochondrial inner membrane"/>
    <property type="evidence" value="ECO:0007669"/>
    <property type="project" value="UniProtKB-SubCell"/>
</dbReference>
<dbReference type="PANTHER" id="PTHR21320:SF3">
    <property type="entry name" value="CYTOCHROME C OXIDASE ASSEMBLY PROTEIN COX11, MITOCHONDRIAL-RELATED"/>
    <property type="match status" value="1"/>
</dbReference>
<dbReference type="GeneID" id="25561600"/>
<name>A0A0L0DTN7_THETB</name>
<dbReference type="RefSeq" id="XP_013761383.1">
    <property type="nucleotide sequence ID" value="XM_013905929.1"/>
</dbReference>
<dbReference type="InterPro" id="IPR023471">
    <property type="entry name" value="CtaG/Cox11_dom_sf"/>
</dbReference>
<evidence type="ECO:0000256" key="2">
    <source>
        <dbReference type="ARBA" id="ARBA00004243"/>
    </source>
</evidence>
<dbReference type="PANTHER" id="PTHR21320">
    <property type="entry name" value="CYTOCHROME C OXIDASE ASSEMBLY PROTEIN COX11-RELATED"/>
    <property type="match status" value="1"/>
</dbReference>
<evidence type="ECO:0000313" key="9">
    <source>
        <dbReference type="Proteomes" id="UP000054408"/>
    </source>
</evidence>
<dbReference type="SUPFAM" id="SSF110111">
    <property type="entry name" value="Ctag/Cox11"/>
    <property type="match status" value="1"/>
</dbReference>
<dbReference type="NCBIfam" id="NF003465">
    <property type="entry name" value="PRK05089.1"/>
    <property type="match status" value="1"/>
</dbReference>
<keyword evidence="3 7" id="KW-0812">Transmembrane</keyword>
<accession>A0A0L0DTN7</accession>
<evidence type="ECO:0000256" key="4">
    <source>
        <dbReference type="ARBA" id="ARBA00022989"/>
    </source>
</evidence>
<feature type="transmembrane region" description="Helical" evidence="7">
    <location>
        <begin position="130"/>
        <end position="148"/>
    </location>
</feature>